<feature type="domain" description="Transposase IS30-like HTH" evidence="2">
    <location>
        <begin position="7"/>
        <end position="50"/>
    </location>
</feature>
<keyword evidence="4" id="KW-1185">Reference proteome</keyword>
<reference evidence="3" key="1">
    <citation type="submission" date="2021-01" db="EMBL/GenBank/DDBJ databases">
        <title>YIM 132084 draft genome.</title>
        <authorList>
            <person name="An D."/>
        </authorList>
    </citation>
    <scope>NUCLEOTIDE SEQUENCE</scope>
    <source>
        <strain evidence="3">YIM 132084</strain>
    </source>
</reference>
<dbReference type="RefSeq" id="WP_205259676.1">
    <property type="nucleotide sequence ID" value="NZ_JAERWK010000007.1"/>
</dbReference>
<organism evidence="3 4">
    <name type="scientific">Nakamurella leprariae</name>
    <dbReference type="NCBI Taxonomy" id="2803911"/>
    <lineage>
        <taxon>Bacteria</taxon>
        <taxon>Bacillati</taxon>
        <taxon>Actinomycetota</taxon>
        <taxon>Actinomycetes</taxon>
        <taxon>Nakamurellales</taxon>
        <taxon>Nakamurellaceae</taxon>
        <taxon>Nakamurella</taxon>
    </lineage>
</organism>
<accession>A0A939BYK4</accession>
<dbReference type="AlphaFoldDB" id="A0A939BYK4"/>
<dbReference type="GO" id="GO:0004803">
    <property type="term" value="F:transposase activity"/>
    <property type="evidence" value="ECO:0007669"/>
    <property type="project" value="TreeGrafter"/>
</dbReference>
<dbReference type="EMBL" id="JAERWK010000007">
    <property type="protein sequence ID" value="MBM9466721.1"/>
    <property type="molecule type" value="Genomic_DNA"/>
</dbReference>
<dbReference type="Pfam" id="PF13936">
    <property type="entry name" value="HTH_38"/>
    <property type="match status" value="1"/>
</dbReference>
<evidence type="ECO:0000259" key="2">
    <source>
        <dbReference type="Pfam" id="PF13936"/>
    </source>
</evidence>
<gene>
    <name evidence="3" type="ORF">JL106_05420</name>
</gene>
<evidence type="ECO:0000313" key="3">
    <source>
        <dbReference type="EMBL" id="MBM9466721.1"/>
    </source>
</evidence>
<dbReference type="InterPro" id="IPR025246">
    <property type="entry name" value="IS30-like_HTH"/>
</dbReference>
<feature type="region of interest" description="Disordered" evidence="1">
    <location>
        <begin position="167"/>
        <end position="186"/>
    </location>
</feature>
<dbReference type="PANTHER" id="PTHR10948">
    <property type="entry name" value="TRANSPOSASE"/>
    <property type="match status" value="1"/>
</dbReference>
<feature type="compositionally biased region" description="Basic and acidic residues" evidence="1">
    <location>
        <begin position="173"/>
        <end position="186"/>
    </location>
</feature>
<dbReference type="InterPro" id="IPR051917">
    <property type="entry name" value="Transposase-Integrase"/>
</dbReference>
<proteinExistence type="predicted"/>
<dbReference type="PANTHER" id="PTHR10948:SF23">
    <property type="entry name" value="TRANSPOSASE INSI FOR INSERTION SEQUENCE ELEMENT IS30A-RELATED"/>
    <property type="match status" value="1"/>
</dbReference>
<protein>
    <submittedName>
        <fullName evidence="3">IS30 family transposase</fullName>
    </submittedName>
</protein>
<dbReference type="Proteomes" id="UP000663792">
    <property type="component" value="Unassembled WGS sequence"/>
</dbReference>
<dbReference type="GO" id="GO:0032196">
    <property type="term" value="P:transposition"/>
    <property type="evidence" value="ECO:0007669"/>
    <property type="project" value="TreeGrafter"/>
</dbReference>
<evidence type="ECO:0000313" key="4">
    <source>
        <dbReference type="Proteomes" id="UP000663792"/>
    </source>
</evidence>
<dbReference type="GO" id="GO:0005829">
    <property type="term" value="C:cytosol"/>
    <property type="evidence" value="ECO:0007669"/>
    <property type="project" value="TreeGrafter"/>
</dbReference>
<comment type="caution">
    <text evidence="3">The sequence shown here is derived from an EMBL/GenBank/DDBJ whole genome shotgun (WGS) entry which is preliminary data.</text>
</comment>
<sequence length="186" mass="21461">MADETRSGRCLSLLERERIAVLRERLLAVREIARRLGRAPSTISRALHRNMRPYDQQRSDPVLAHGRARGRAGRPRTGRIGQDPKLRAAVQDKLRLVWSPQQIAAWLRRQFPDRPAWHVCHETIYQALDDGGKGDWHWNSPARLPTGRPLRKCRRRADRRTINSVIPSALIDTRPDGRRTPDPSNR</sequence>
<evidence type="ECO:0000256" key="1">
    <source>
        <dbReference type="SAM" id="MobiDB-lite"/>
    </source>
</evidence>
<name>A0A939BYK4_9ACTN</name>